<accession>A0ACC1Y4K2</accession>
<dbReference type="EMBL" id="CM051398">
    <property type="protein sequence ID" value="KAJ4718646.1"/>
    <property type="molecule type" value="Genomic_DNA"/>
</dbReference>
<proteinExistence type="predicted"/>
<sequence>MLPSSAASYGSSSQVDMMVPEQFPVGLGVLVVDDDSSCLRILETMLRRYLYNITTCSQATTALNLLRKKKGYFDVVISDIHMPNVDGYKFLEHIRLEINLPVIIISFDERVIVVMKGIHHEAYDYLIKPIREDELKNIWQHVIRKKWNGNKEIEHSGSFEDNNRR</sequence>
<protein>
    <submittedName>
        <fullName evidence="1">Two-component response regulator</fullName>
    </submittedName>
</protein>
<reference evidence="1 2" key="1">
    <citation type="journal article" date="2023" name="Science">
        <title>Complex scaffold remodeling in plant triterpene biosynthesis.</title>
        <authorList>
            <person name="De La Pena R."/>
            <person name="Hodgson H."/>
            <person name="Liu J.C."/>
            <person name="Stephenson M.J."/>
            <person name="Martin A.C."/>
            <person name="Owen C."/>
            <person name="Harkess A."/>
            <person name="Leebens-Mack J."/>
            <person name="Jimenez L.E."/>
            <person name="Osbourn A."/>
            <person name="Sattely E.S."/>
        </authorList>
    </citation>
    <scope>NUCLEOTIDE SEQUENCE [LARGE SCALE GENOMIC DNA]</scope>
    <source>
        <strain evidence="2">cv. JPN11</strain>
        <tissue evidence="1">Leaf</tissue>
    </source>
</reference>
<dbReference type="Proteomes" id="UP001164539">
    <property type="component" value="Chromosome 5"/>
</dbReference>
<organism evidence="1 2">
    <name type="scientific">Melia azedarach</name>
    <name type="common">Chinaberry tree</name>
    <dbReference type="NCBI Taxonomy" id="155640"/>
    <lineage>
        <taxon>Eukaryota</taxon>
        <taxon>Viridiplantae</taxon>
        <taxon>Streptophyta</taxon>
        <taxon>Embryophyta</taxon>
        <taxon>Tracheophyta</taxon>
        <taxon>Spermatophyta</taxon>
        <taxon>Magnoliopsida</taxon>
        <taxon>eudicotyledons</taxon>
        <taxon>Gunneridae</taxon>
        <taxon>Pentapetalae</taxon>
        <taxon>rosids</taxon>
        <taxon>malvids</taxon>
        <taxon>Sapindales</taxon>
        <taxon>Meliaceae</taxon>
        <taxon>Melia</taxon>
    </lineage>
</organism>
<keyword evidence="2" id="KW-1185">Reference proteome</keyword>
<name>A0ACC1Y4K2_MELAZ</name>
<gene>
    <name evidence="1" type="ORF">OWV82_010298</name>
</gene>
<evidence type="ECO:0000313" key="2">
    <source>
        <dbReference type="Proteomes" id="UP001164539"/>
    </source>
</evidence>
<evidence type="ECO:0000313" key="1">
    <source>
        <dbReference type="EMBL" id="KAJ4718646.1"/>
    </source>
</evidence>
<comment type="caution">
    <text evidence="1">The sequence shown here is derived from an EMBL/GenBank/DDBJ whole genome shotgun (WGS) entry which is preliminary data.</text>
</comment>